<dbReference type="PANTHER" id="PTHR33799">
    <property type="entry name" value="PTS PERMEASE-RELATED-RELATED"/>
    <property type="match status" value="1"/>
</dbReference>
<dbReference type="InterPro" id="IPR051471">
    <property type="entry name" value="Bacterial_PTS_sugar_comp"/>
</dbReference>
<dbReference type="InterPro" id="IPR036662">
    <property type="entry name" value="PTS_EIIA_man-typ_sf"/>
</dbReference>
<evidence type="ECO:0000256" key="3">
    <source>
        <dbReference type="ARBA" id="ARBA00022490"/>
    </source>
</evidence>
<dbReference type="Proteomes" id="UP000290567">
    <property type="component" value="Unassembled WGS sequence"/>
</dbReference>
<evidence type="ECO:0000256" key="7">
    <source>
        <dbReference type="ARBA" id="ARBA00022777"/>
    </source>
</evidence>
<sequence>MEKEPILILTHNGWGQELLKSVRMIVGEIDDVHEVALQAEDSLNDYMDRVKAQIEQLEWSEHLLVLTDIKGGTPSNVALRLSKDYAIIAISGLCASMLLEAVMKQSEGGFTKESAVEIRKAVVDSCQVLELPKIH</sequence>
<evidence type="ECO:0000256" key="5">
    <source>
        <dbReference type="ARBA" id="ARBA00022679"/>
    </source>
</evidence>
<keyword evidence="6" id="KW-0598">Phosphotransferase system</keyword>
<dbReference type="RefSeq" id="WP_146621639.1">
    <property type="nucleotide sequence ID" value="NZ_BJCC01000009.1"/>
</dbReference>
<evidence type="ECO:0000256" key="6">
    <source>
        <dbReference type="ARBA" id="ARBA00022683"/>
    </source>
</evidence>
<evidence type="ECO:0000256" key="1">
    <source>
        <dbReference type="ARBA" id="ARBA00004496"/>
    </source>
</evidence>
<keyword evidence="2" id="KW-0813">Transport</keyword>
<dbReference type="PROSITE" id="PS51096">
    <property type="entry name" value="PTS_EIIA_TYPE_4"/>
    <property type="match status" value="1"/>
</dbReference>
<dbReference type="InterPro" id="IPR004701">
    <property type="entry name" value="PTS_EIIA_man-typ"/>
</dbReference>
<organism evidence="9 10">
    <name type="scientific">Enterococcus florum</name>
    <dbReference type="NCBI Taxonomy" id="2480627"/>
    <lineage>
        <taxon>Bacteria</taxon>
        <taxon>Bacillati</taxon>
        <taxon>Bacillota</taxon>
        <taxon>Bacilli</taxon>
        <taxon>Lactobacillales</taxon>
        <taxon>Enterococcaceae</taxon>
        <taxon>Enterococcus</taxon>
    </lineage>
</organism>
<dbReference type="OrthoDB" id="9799827at2"/>
<dbReference type="GO" id="GO:0009401">
    <property type="term" value="P:phosphoenolpyruvate-dependent sugar phosphotransferase system"/>
    <property type="evidence" value="ECO:0007669"/>
    <property type="project" value="UniProtKB-KW"/>
</dbReference>
<feature type="domain" description="PTS EIIA type-4" evidence="8">
    <location>
        <begin position="3"/>
        <end position="135"/>
    </location>
</feature>
<name>A0A4P5P5P6_9ENTE</name>
<dbReference type="Gene3D" id="3.40.50.510">
    <property type="entry name" value="Phosphotransferase system, mannose-type IIA component"/>
    <property type="match status" value="1"/>
</dbReference>
<evidence type="ECO:0000256" key="4">
    <source>
        <dbReference type="ARBA" id="ARBA00022597"/>
    </source>
</evidence>
<dbReference type="GO" id="GO:0005737">
    <property type="term" value="C:cytoplasm"/>
    <property type="evidence" value="ECO:0007669"/>
    <property type="project" value="UniProtKB-SubCell"/>
</dbReference>
<dbReference type="AlphaFoldDB" id="A0A4P5P5P6"/>
<dbReference type="Pfam" id="PF03610">
    <property type="entry name" value="EIIA-man"/>
    <property type="match status" value="1"/>
</dbReference>
<gene>
    <name evidence="9" type="ORF">NRIC_10560</name>
</gene>
<keyword evidence="7" id="KW-0418">Kinase</keyword>
<evidence type="ECO:0000313" key="10">
    <source>
        <dbReference type="Proteomes" id="UP000290567"/>
    </source>
</evidence>
<comment type="caution">
    <text evidence="9">The sequence shown here is derived from an EMBL/GenBank/DDBJ whole genome shotgun (WGS) entry which is preliminary data.</text>
</comment>
<comment type="subcellular location">
    <subcellularLocation>
        <location evidence="1">Cytoplasm</location>
    </subcellularLocation>
</comment>
<evidence type="ECO:0000259" key="8">
    <source>
        <dbReference type="PROSITE" id="PS51096"/>
    </source>
</evidence>
<proteinExistence type="predicted"/>
<evidence type="ECO:0000256" key="2">
    <source>
        <dbReference type="ARBA" id="ARBA00022448"/>
    </source>
</evidence>
<dbReference type="CDD" id="cd00006">
    <property type="entry name" value="PTS_IIA_man"/>
    <property type="match status" value="1"/>
</dbReference>
<dbReference type="EMBL" id="BJCC01000009">
    <property type="protein sequence ID" value="GCF93165.1"/>
    <property type="molecule type" value="Genomic_DNA"/>
</dbReference>
<accession>A0A4P5P5P6</accession>
<dbReference type="GO" id="GO:0016020">
    <property type="term" value="C:membrane"/>
    <property type="evidence" value="ECO:0007669"/>
    <property type="project" value="InterPro"/>
</dbReference>
<keyword evidence="4" id="KW-0762">Sugar transport</keyword>
<dbReference type="SUPFAM" id="SSF53062">
    <property type="entry name" value="PTS system fructose IIA component-like"/>
    <property type="match status" value="1"/>
</dbReference>
<evidence type="ECO:0000313" key="9">
    <source>
        <dbReference type="EMBL" id="GCF93165.1"/>
    </source>
</evidence>
<keyword evidence="10" id="KW-1185">Reference proteome</keyword>
<protein>
    <submittedName>
        <fullName evidence="9">PTS fructose transporter subunit IIA</fullName>
    </submittedName>
</protein>
<keyword evidence="3" id="KW-0963">Cytoplasm</keyword>
<dbReference type="InterPro" id="IPR033887">
    <property type="entry name" value="PTS_IIA_man"/>
</dbReference>
<dbReference type="GO" id="GO:0016301">
    <property type="term" value="F:kinase activity"/>
    <property type="evidence" value="ECO:0007669"/>
    <property type="project" value="UniProtKB-KW"/>
</dbReference>
<reference evidence="10" key="1">
    <citation type="submission" date="2019-02" db="EMBL/GenBank/DDBJ databases">
        <title>Draft genome sequence of Enterococcus sp. Gos25-1.</title>
        <authorList>
            <person name="Tanaka N."/>
            <person name="Shiwa Y."/>
            <person name="Fujita N."/>
        </authorList>
    </citation>
    <scope>NUCLEOTIDE SEQUENCE [LARGE SCALE GENOMIC DNA]</scope>
    <source>
        <strain evidence="10">Gos25-1</strain>
    </source>
</reference>
<dbReference type="PANTHER" id="PTHR33799:SF1">
    <property type="entry name" value="PTS SYSTEM MANNOSE-SPECIFIC EIIAB COMPONENT-RELATED"/>
    <property type="match status" value="1"/>
</dbReference>
<keyword evidence="5" id="KW-0808">Transferase</keyword>